<feature type="domain" description="Type II/III secretion system secretin-like" evidence="4">
    <location>
        <begin position="264"/>
        <end position="419"/>
    </location>
</feature>
<sequence>MRPLHKVRLIFISALMPILLLITVLPPAHCQPEALAENSLVERLKNFPTSMRCENLDVSTLLRAMGRQAGVNIFVSDTIIDTITFEMTDVSLFEVFQVILDAKKLHFLEKNNVIFVEKKSDFVEALKDIETSRLCPKFSNASDFTGPLEQLKSPTGRITVTSRDDCLIIQDRRENIAQMQILLKEMDQPVPQVHIEARIIAVGKDAKDKLGVDWNYQNYRNDALLALKDIPVTAGADLTLVGTTSNMAVGFIWDNMNLNFQIQALEEDQLLQILSAPSLLVLDGKSAEIKQGKEVPYTSQSGDTLNTSFREANLSLKVTPKILQDSFINLDVTVTNDSVDTKSNVSGEPLINRQEVTTNLFLKDRVTVVIGGIHYSEDNDLESGVPFLSDIPFLGRLFTSIDKNISNYELLIFITPTILSYEDTEEYAVKQQDKVNRVLNKNIKQDFNPETFIDEDKKISKTEEPEAVKD</sequence>
<evidence type="ECO:0000313" key="5">
    <source>
        <dbReference type="EMBL" id="MBC8318329.1"/>
    </source>
</evidence>
<dbReference type="PANTHER" id="PTHR30604">
    <property type="entry name" value="PROTEIN TRANSPORT PROTEIN HOFQ"/>
    <property type="match status" value="1"/>
</dbReference>
<dbReference type="InterPro" id="IPR038591">
    <property type="entry name" value="NolW-like_sf"/>
</dbReference>
<dbReference type="InterPro" id="IPR051808">
    <property type="entry name" value="Type_IV_pilus_biogenesis"/>
</dbReference>
<comment type="caution">
    <text evidence="5">The sequence shown here is derived from an EMBL/GenBank/DDBJ whole genome shotgun (WGS) entry which is preliminary data.</text>
</comment>
<protein>
    <recommendedName>
        <fullName evidence="4">Type II/III secretion system secretin-like domain-containing protein</fullName>
    </recommendedName>
</protein>
<evidence type="ECO:0000256" key="1">
    <source>
        <dbReference type="ARBA" id="ARBA00004370"/>
    </source>
</evidence>
<dbReference type="GO" id="GO:0009306">
    <property type="term" value="P:protein secretion"/>
    <property type="evidence" value="ECO:0007669"/>
    <property type="project" value="InterPro"/>
</dbReference>
<dbReference type="PRINTS" id="PR00811">
    <property type="entry name" value="BCTERIALGSPD"/>
</dbReference>
<organism evidence="5 6">
    <name type="scientific">Candidatus Desulfobia pelagia</name>
    <dbReference type="NCBI Taxonomy" id="2841692"/>
    <lineage>
        <taxon>Bacteria</taxon>
        <taxon>Pseudomonadati</taxon>
        <taxon>Thermodesulfobacteriota</taxon>
        <taxon>Desulfobulbia</taxon>
        <taxon>Desulfobulbales</taxon>
        <taxon>Desulfobulbaceae</taxon>
        <taxon>Candidatus Desulfobia</taxon>
    </lineage>
</organism>
<comment type="similarity">
    <text evidence="3">Belongs to the bacterial secretin family.</text>
</comment>
<dbReference type="AlphaFoldDB" id="A0A8J6NE39"/>
<dbReference type="EMBL" id="JACNJZ010000149">
    <property type="protein sequence ID" value="MBC8318329.1"/>
    <property type="molecule type" value="Genomic_DNA"/>
</dbReference>
<evidence type="ECO:0000256" key="3">
    <source>
        <dbReference type="RuleBase" id="RU004003"/>
    </source>
</evidence>
<accession>A0A8J6NE39</accession>
<dbReference type="InterPro" id="IPR001775">
    <property type="entry name" value="GspD/PilQ"/>
</dbReference>
<evidence type="ECO:0000313" key="6">
    <source>
        <dbReference type="Proteomes" id="UP000614424"/>
    </source>
</evidence>
<evidence type="ECO:0000256" key="2">
    <source>
        <dbReference type="ARBA" id="ARBA00023136"/>
    </source>
</evidence>
<dbReference type="Proteomes" id="UP000614424">
    <property type="component" value="Unassembled WGS sequence"/>
</dbReference>
<evidence type="ECO:0000259" key="4">
    <source>
        <dbReference type="Pfam" id="PF00263"/>
    </source>
</evidence>
<dbReference type="Pfam" id="PF00263">
    <property type="entry name" value="Secretin"/>
    <property type="match status" value="1"/>
</dbReference>
<dbReference type="GO" id="GO:0016020">
    <property type="term" value="C:membrane"/>
    <property type="evidence" value="ECO:0007669"/>
    <property type="project" value="UniProtKB-SubCell"/>
</dbReference>
<dbReference type="PANTHER" id="PTHR30604:SF1">
    <property type="entry name" value="DNA UTILIZATION PROTEIN HOFQ"/>
    <property type="match status" value="1"/>
</dbReference>
<gene>
    <name evidence="5" type="ORF">H8E41_10525</name>
</gene>
<reference evidence="5 6" key="1">
    <citation type="submission" date="2020-08" db="EMBL/GenBank/DDBJ databases">
        <title>Bridging the membrane lipid divide: bacteria of the FCB group superphylum have the potential to synthesize archaeal ether lipids.</title>
        <authorList>
            <person name="Villanueva L."/>
            <person name="Von Meijenfeldt F.A.B."/>
            <person name="Westbye A.B."/>
            <person name="Yadav S."/>
            <person name="Hopmans E.C."/>
            <person name="Dutilh B.E."/>
            <person name="Sinninghe Damste J.S."/>
        </authorList>
    </citation>
    <scope>NUCLEOTIDE SEQUENCE [LARGE SCALE GENOMIC DNA]</scope>
    <source>
        <strain evidence="5">NIOZ-UU47</strain>
    </source>
</reference>
<dbReference type="Gene3D" id="3.30.1370.120">
    <property type="match status" value="1"/>
</dbReference>
<dbReference type="InterPro" id="IPR004846">
    <property type="entry name" value="T2SS/T3SS_dom"/>
</dbReference>
<dbReference type="Gene3D" id="3.30.1370.130">
    <property type="match status" value="1"/>
</dbReference>
<comment type="subcellular location">
    <subcellularLocation>
        <location evidence="1">Membrane</location>
    </subcellularLocation>
</comment>
<proteinExistence type="inferred from homology"/>
<name>A0A8J6NE39_9BACT</name>
<keyword evidence="2" id="KW-0472">Membrane</keyword>